<protein>
    <submittedName>
        <fullName evidence="1">Uncharacterized protein</fullName>
    </submittedName>
</protein>
<organism evidence="1 2">
    <name type="scientific">Pistacia atlantica</name>
    <dbReference type="NCBI Taxonomy" id="434234"/>
    <lineage>
        <taxon>Eukaryota</taxon>
        <taxon>Viridiplantae</taxon>
        <taxon>Streptophyta</taxon>
        <taxon>Embryophyta</taxon>
        <taxon>Tracheophyta</taxon>
        <taxon>Spermatophyta</taxon>
        <taxon>Magnoliopsida</taxon>
        <taxon>eudicotyledons</taxon>
        <taxon>Gunneridae</taxon>
        <taxon>Pentapetalae</taxon>
        <taxon>rosids</taxon>
        <taxon>malvids</taxon>
        <taxon>Sapindales</taxon>
        <taxon>Anacardiaceae</taxon>
        <taxon>Pistacia</taxon>
    </lineage>
</organism>
<dbReference type="EMBL" id="CM047903">
    <property type="protein sequence ID" value="KAJ0093648.1"/>
    <property type="molecule type" value="Genomic_DNA"/>
</dbReference>
<evidence type="ECO:0000313" key="2">
    <source>
        <dbReference type="Proteomes" id="UP001164250"/>
    </source>
</evidence>
<accession>A0ACC1B411</accession>
<gene>
    <name evidence="1" type="ORF">Patl1_26907</name>
</gene>
<dbReference type="Proteomes" id="UP001164250">
    <property type="component" value="Chromosome 7"/>
</dbReference>
<sequence length="505" mass="57811">MTHCGSNSTLEPLSLGVPMVAMPQWTDQTTNAKYVEDVWQLSREILITLMEKIEQRPCGETHILCFTYPAQGHLNPFIQLCKRLAAKGLRVTLISTILSSTKLIRTQDSSINVELIPDGFKDNETRNIDTFFDRYKVSVSQTLAEFIEKQLSSEYPPKLLIYDSLVPWALDVARRFGIDGVPFFTQPWCVNVVYYHFFKGTFKVPLEEPTVSLPSMPSLMVNDLPSFLDGTGSYPFLKDLVINQFTNIEEPKWILSNTFDKLEDEQLKWVASRYTNFTVGPTIPSMYLDKRLENDKDYGISFFNPNTDTCMKWLDSKETDSVVYVSFGSLAALDKEQMEEVAWGLKRSNSFFLWVVRETESEKLPKNFSEETFEKGLVVSWSPQLEVLAHRSVGCFMTHCGWNSTLEALSLGVPMVAMPRWSDQTTNAKFIEDVWQVGVRVRVYEKGIVTREEIELCIREIMEGERSKNIRRNSEKWKELAKEAVDEGGSSDKNIEEVVTKLVCS</sequence>
<proteinExistence type="predicted"/>
<reference evidence="2" key="1">
    <citation type="journal article" date="2023" name="G3 (Bethesda)">
        <title>Genome assembly and association tests identify interacting loci associated with vigor, precocity, and sex in interspecific pistachio rootstocks.</title>
        <authorList>
            <person name="Palmer W."/>
            <person name="Jacygrad E."/>
            <person name="Sagayaradj S."/>
            <person name="Cavanaugh K."/>
            <person name="Han R."/>
            <person name="Bertier L."/>
            <person name="Beede B."/>
            <person name="Kafkas S."/>
            <person name="Golino D."/>
            <person name="Preece J."/>
            <person name="Michelmore R."/>
        </authorList>
    </citation>
    <scope>NUCLEOTIDE SEQUENCE [LARGE SCALE GENOMIC DNA]</scope>
</reference>
<name>A0ACC1B411_9ROSI</name>
<evidence type="ECO:0000313" key="1">
    <source>
        <dbReference type="EMBL" id="KAJ0093648.1"/>
    </source>
</evidence>
<comment type="caution">
    <text evidence="1">The sequence shown here is derived from an EMBL/GenBank/DDBJ whole genome shotgun (WGS) entry which is preliminary data.</text>
</comment>
<keyword evidence="2" id="KW-1185">Reference proteome</keyword>